<accession>A0A1X7A722</accession>
<dbReference type="AlphaFoldDB" id="A0A1X7A722"/>
<evidence type="ECO:0000313" key="1">
    <source>
        <dbReference type="EMBL" id="SLN72298.1"/>
    </source>
</evidence>
<organism evidence="1 2">
    <name type="scientific">Limimaricola soesokkakensis</name>
    <dbReference type="NCBI Taxonomy" id="1343159"/>
    <lineage>
        <taxon>Bacteria</taxon>
        <taxon>Pseudomonadati</taxon>
        <taxon>Pseudomonadota</taxon>
        <taxon>Alphaproteobacteria</taxon>
        <taxon>Rhodobacterales</taxon>
        <taxon>Paracoccaceae</taxon>
        <taxon>Limimaricola</taxon>
    </lineage>
</organism>
<dbReference type="Proteomes" id="UP000193495">
    <property type="component" value="Unassembled WGS sequence"/>
</dbReference>
<gene>
    <name evidence="1" type="ORF">LOS8367_03698</name>
</gene>
<proteinExistence type="predicted"/>
<dbReference type="RefSeq" id="WP_085897979.1">
    <property type="nucleotide sequence ID" value="NZ_FWFY01000024.1"/>
</dbReference>
<dbReference type="EMBL" id="FWFY01000024">
    <property type="protein sequence ID" value="SLN72298.1"/>
    <property type="molecule type" value="Genomic_DNA"/>
</dbReference>
<sequence length="227" mass="25237">MTIHLSTPQAPTPRRASNMQDVLDHVLASPRYAEATRIDYASAIKRCVSLYNANRLTDVPADLAAFQRRWPSNGFDPLRFKGKRAHLAWRRKMQAALREYFGEAAAGRERRSRDDDWAILIAVTETALIETGGEITSMIPVRTLADVARKANLPPTELTTPIVAQWVEAAAPGRRRSLVRAVQTLEALRASAAIPADLLPATPLQDIDEDAEMDRVQRMIATKAELM</sequence>
<reference evidence="1 2" key="1">
    <citation type="submission" date="2017-03" db="EMBL/GenBank/DDBJ databases">
        <authorList>
            <person name="Afonso C.L."/>
            <person name="Miller P.J."/>
            <person name="Scott M.A."/>
            <person name="Spackman E."/>
            <person name="Goraichik I."/>
            <person name="Dimitrov K.M."/>
            <person name="Suarez D.L."/>
            <person name="Swayne D.E."/>
        </authorList>
    </citation>
    <scope>NUCLEOTIDE SEQUENCE [LARGE SCALE GENOMIC DNA]</scope>
    <source>
        <strain evidence="1 2">CECT 8367</strain>
    </source>
</reference>
<protein>
    <submittedName>
        <fullName evidence="1">Uncharacterized protein</fullName>
    </submittedName>
</protein>
<name>A0A1X7A722_9RHOB</name>
<evidence type="ECO:0000313" key="2">
    <source>
        <dbReference type="Proteomes" id="UP000193495"/>
    </source>
</evidence>